<dbReference type="RefSeq" id="WP_183487708.1">
    <property type="nucleotide sequence ID" value="NZ_JBHUOV010000002.1"/>
</dbReference>
<evidence type="ECO:0000313" key="2">
    <source>
        <dbReference type="Proteomes" id="UP001597533"/>
    </source>
</evidence>
<reference evidence="2" key="1">
    <citation type="journal article" date="2019" name="Int. J. Syst. Evol. Microbiol.">
        <title>The Global Catalogue of Microorganisms (GCM) 10K type strain sequencing project: providing services to taxonomists for standard genome sequencing and annotation.</title>
        <authorList>
            <consortium name="The Broad Institute Genomics Platform"/>
            <consortium name="The Broad Institute Genome Sequencing Center for Infectious Disease"/>
            <person name="Wu L."/>
            <person name="Ma J."/>
        </authorList>
    </citation>
    <scope>NUCLEOTIDE SEQUENCE [LARGE SCALE GENOMIC DNA]</scope>
    <source>
        <strain evidence="2">KCTC 32141</strain>
    </source>
</reference>
<dbReference type="InterPro" id="IPR046144">
    <property type="entry name" value="DUF6146"/>
</dbReference>
<accession>A0ABW5WMZ3</accession>
<dbReference type="Proteomes" id="UP001597533">
    <property type="component" value="Unassembled WGS sequence"/>
</dbReference>
<dbReference type="EMBL" id="JBHUOV010000002">
    <property type="protein sequence ID" value="MFD2823624.1"/>
    <property type="molecule type" value="Genomic_DNA"/>
</dbReference>
<sequence length="143" mass="16633">MKSVFYSLLVGLLLIACNTSKNKSTTETSHAIQKNDTVRISNNDLEYDIIIIEPGFSTWLASRAKPVGFHSQNYLENKNIQYVTAWNARAINSMQYDPNLYDMQINYQQGVDYGYDVNYKLYNYFIYFQIKYKQQLAGIVPKL</sequence>
<dbReference type="PROSITE" id="PS51257">
    <property type="entry name" value="PROKAR_LIPOPROTEIN"/>
    <property type="match status" value="1"/>
</dbReference>
<comment type="caution">
    <text evidence="1">The sequence shown here is derived from an EMBL/GenBank/DDBJ whole genome shotgun (WGS) entry which is preliminary data.</text>
</comment>
<dbReference type="Pfam" id="PF19643">
    <property type="entry name" value="DUF6146"/>
    <property type="match status" value="1"/>
</dbReference>
<organism evidence="1 2">
    <name type="scientific">Lacinutrix iliipiscaria</name>
    <dbReference type="NCBI Taxonomy" id="1230532"/>
    <lineage>
        <taxon>Bacteria</taxon>
        <taxon>Pseudomonadati</taxon>
        <taxon>Bacteroidota</taxon>
        <taxon>Flavobacteriia</taxon>
        <taxon>Flavobacteriales</taxon>
        <taxon>Flavobacteriaceae</taxon>
        <taxon>Lacinutrix</taxon>
    </lineage>
</organism>
<proteinExistence type="predicted"/>
<gene>
    <name evidence="1" type="ORF">ACFS5M_08080</name>
</gene>
<name>A0ABW5WMZ3_9FLAO</name>
<evidence type="ECO:0000313" key="1">
    <source>
        <dbReference type="EMBL" id="MFD2823624.1"/>
    </source>
</evidence>
<protein>
    <submittedName>
        <fullName evidence="1">DUF6146 family protein</fullName>
    </submittedName>
</protein>
<keyword evidence="2" id="KW-1185">Reference proteome</keyword>